<keyword evidence="8" id="KW-0547">Nucleotide-binding</keyword>
<evidence type="ECO:0000256" key="11">
    <source>
        <dbReference type="ARBA" id="ARBA00031145"/>
    </source>
</evidence>
<dbReference type="Gene3D" id="3.40.50.620">
    <property type="entry name" value="HUPs"/>
    <property type="match status" value="1"/>
</dbReference>
<evidence type="ECO:0000256" key="13">
    <source>
        <dbReference type="ARBA" id="ARBA00049494"/>
    </source>
</evidence>
<dbReference type="AlphaFoldDB" id="A0A6A4W4I0"/>
<evidence type="ECO:0000256" key="6">
    <source>
        <dbReference type="ARBA" id="ARBA00022679"/>
    </source>
</evidence>
<dbReference type="SUPFAM" id="SSF53218">
    <property type="entry name" value="Molybdenum cofactor biosynthesis proteins"/>
    <property type="match status" value="1"/>
</dbReference>
<keyword evidence="5" id="KW-0288">FMN</keyword>
<evidence type="ECO:0000256" key="9">
    <source>
        <dbReference type="ARBA" id="ARBA00022827"/>
    </source>
</evidence>
<keyword evidence="9" id="KW-0274">FAD</keyword>
<gene>
    <name evidence="15" type="primary">Flad1_2</name>
    <name evidence="15" type="ORF">FJT64_026744</name>
</gene>
<evidence type="ECO:0000256" key="5">
    <source>
        <dbReference type="ARBA" id="ARBA00022643"/>
    </source>
</evidence>
<evidence type="ECO:0000313" key="15">
    <source>
        <dbReference type="EMBL" id="KAF0300823.1"/>
    </source>
</evidence>
<dbReference type="InterPro" id="IPR036425">
    <property type="entry name" value="MoaB/Mog-like_dom_sf"/>
</dbReference>
<keyword evidence="6" id="KW-0808">Transferase</keyword>
<dbReference type="InterPro" id="IPR014729">
    <property type="entry name" value="Rossmann-like_a/b/a_fold"/>
</dbReference>
<evidence type="ECO:0000256" key="7">
    <source>
        <dbReference type="ARBA" id="ARBA00022695"/>
    </source>
</evidence>
<evidence type="ECO:0000313" key="16">
    <source>
        <dbReference type="Proteomes" id="UP000440578"/>
    </source>
</evidence>
<dbReference type="Gene3D" id="3.40.980.10">
    <property type="entry name" value="MoaB/Mog-like domain"/>
    <property type="match status" value="1"/>
</dbReference>
<keyword evidence="7" id="KW-0548">Nucleotidyltransferase</keyword>
<dbReference type="EC" id="2.7.7.2" evidence="3"/>
<dbReference type="SMART" id="SM00852">
    <property type="entry name" value="MoCF_biosynth"/>
    <property type="match status" value="1"/>
</dbReference>
<name>A0A6A4W4I0_AMPAM</name>
<dbReference type="Pfam" id="PF01507">
    <property type="entry name" value="PAPS_reduct"/>
    <property type="match status" value="2"/>
</dbReference>
<dbReference type="OrthoDB" id="270728at2759"/>
<comment type="caution">
    <text evidence="15">The sequence shown here is derived from an EMBL/GenBank/DDBJ whole genome shotgun (WGS) entry which is preliminary data.</text>
</comment>
<keyword evidence="10" id="KW-0067">ATP-binding</keyword>
<evidence type="ECO:0000256" key="8">
    <source>
        <dbReference type="ARBA" id="ARBA00022741"/>
    </source>
</evidence>
<evidence type="ECO:0000256" key="12">
    <source>
        <dbReference type="ARBA" id="ARBA00031871"/>
    </source>
</evidence>
<keyword evidence="16" id="KW-1185">Reference proteome</keyword>
<feature type="domain" description="MoaB/Mog" evidence="14">
    <location>
        <begin position="71"/>
        <end position="237"/>
    </location>
</feature>
<dbReference type="GO" id="GO:0003919">
    <property type="term" value="F:FMN adenylyltransferase activity"/>
    <property type="evidence" value="ECO:0007669"/>
    <property type="project" value="UniProtKB-EC"/>
</dbReference>
<evidence type="ECO:0000256" key="10">
    <source>
        <dbReference type="ARBA" id="ARBA00022840"/>
    </source>
</evidence>
<comment type="catalytic activity">
    <reaction evidence="13">
        <text>FMN + ATP + H(+) = FAD + diphosphate</text>
        <dbReference type="Rhea" id="RHEA:17237"/>
        <dbReference type="ChEBI" id="CHEBI:15378"/>
        <dbReference type="ChEBI" id="CHEBI:30616"/>
        <dbReference type="ChEBI" id="CHEBI:33019"/>
        <dbReference type="ChEBI" id="CHEBI:57692"/>
        <dbReference type="ChEBI" id="CHEBI:58210"/>
        <dbReference type="EC" id="2.7.7.2"/>
    </reaction>
</comment>
<dbReference type="Pfam" id="PF00994">
    <property type="entry name" value="MoCF_biosynth"/>
    <property type="match status" value="1"/>
</dbReference>
<keyword evidence="4" id="KW-0285">Flavoprotein</keyword>
<dbReference type="InterPro" id="IPR001453">
    <property type="entry name" value="MoaB/Mog_dom"/>
</dbReference>
<sequence>MSSGCYIRYHFRSREIPLVNAGELLHHMYSVLFSGVTRIRWTCLRQVCLTHCNMSTSSGTSTNGHGRSTAGVIVIGDEILKGQVKDTNSHFILKHLHSFGVRVPKVSVIPDSVTLIADEVRLFAEKFDFVITSGGIGPTHDDMTFEGVAAAFGDKTQMRPEIQKFVSEYFKTDDTSQPCFKLAQVPSTAQLVYAEDKTRGVRSRFPVVRMRNVYVLPGVPNLLEKAFLLLAKEYFVNPDSQFCCDEVYLWLDEVSAATALNQTVAECPSVTFGSYPVLYHSYYKTRITLEATDMAAVQAARARLTEALPSGTLVNYTPDPVTGAARRLEGMTQREEHVKEAVDIVNQCYDKYSPEEVCVCFNGGKDCTAVLHLAHTIQTGRHPGSRLRAVYIRESKPFPAMETFVEETRVRYDLDLYIIGGPMKAGLHAMKEHWPEVKACIMGTRQGDPYAELMRPFQPTDSDWPQLMRVNPILAWDYHQLWLFVRALTLSYCSLYDKGYTSLGSVDNTLPNPALQETIGDGTVTYRPAYELEDVTRERDGRIGRRRRGS</sequence>
<comment type="similarity">
    <text evidence="2">In the N-terminal section; belongs to the MoaB/Mog family.</text>
</comment>
<protein>
    <recommendedName>
        <fullName evidence="3">FAD synthase</fullName>
        <ecNumber evidence="3">2.7.7.2</ecNumber>
    </recommendedName>
    <alternativeName>
        <fullName evidence="11">FAD pyrophosphorylase</fullName>
    </alternativeName>
    <alternativeName>
        <fullName evidence="12">FMN adenylyltransferase</fullName>
    </alternativeName>
</protein>
<dbReference type="PANTHER" id="PTHR23293:SF9">
    <property type="entry name" value="FAD SYNTHASE"/>
    <property type="match status" value="1"/>
</dbReference>
<dbReference type="CDD" id="cd23948">
    <property type="entry name" value="FAD_synthase"/>
    <property type="match status" value="1"/>
</dbReference>
<comment type="pathway">
    <text evidence="1">Cofactor biosynthesis; FAD biosynthesis; FAD from FMN: step 1/1.</text>
</comment>
<dbReference type="Pfam" id="PF24102">
    <property type="entry name" value="FLAD1_M"/>
    <property type="match status" value="1"/>
</dbReference>
<dbReference type="Proteomes" id="UP000440578">
    <property type="component" value="Unassembled WGS sequence"/>
</dbReference>
<reference evidence="15 16" key="1">
    <citation type="submission" date="2019-07" db="EMBL/GenBank/DDBJ databases">
        <title>Draft genome assembly of a fouling barnacle, Amphibalanus amphitrite (Darwin, 1854): The first reference genome for Thecostraca.</title>
        <authorList>
            <person name="Kim W."/>
        </authorList>
    </citation>
    <scope>NUCLEOTIDE SEQUENCE [LARGE SCALE GENOMIC DNA]</scope>
    <source>
        <strain evidence="15">SNU_AA5</strain>
        <tissue evidence="15">Soma without cirri and trophi</tissue>
    </source>
</reference>
<evidence type="ECO:0000256" key="3">
    <source>
        <dbReference type="ARBA" id="ARBA00012393"/>
    </source>
</evidence>
<evidence type="ECO:0000256" key="1">
    <source>
        <dbReference type="ARBA" id="ARBA00004726"/>
    </source>
</evidence>
<evidence type="ECO:0000256" key="2">
    <source>
        <dbReference type="ARBA" id="ARBA00007589"/>
    </source>
</evidence>
<dbReference type="GO" id="GO:0005524">
    <property type="term" value="F:ATP binding"/>
    <property type="evidence" value="ECO:0007669"/>
    <property type="project" value="UniProtKB-KW"/>
</dbReference>
<accession>A0A6A4W4I0</accession>
<dbReference type="CDD" id="cd00885">
    <property type="entry name" value="cinA"/>
    <property type="match status" value="1"/>
</dbReference>
<dbReference type="SUPFAM" id="SSF52402">
    <property type="entry name" value="Adenine nucleotide alpha hydrolases-like"/>
    <property type="match status" value="1"/>
</dbReference>
<dbReference type="InterPro" id="IPR002500">
    <property type="entry name" value="PAPS_reduct_dom"/>
</dbReference>
<dbReference type="PANTHER" id="PTHR23293">
    <property type="entry name" value="FAD SYNTHETASE-RELATED FMN ADENYLYLTRANSFERASE"/>
    <property type="match status" value="1"/>
</dbReference>
<evidence type="ECO:0000259" key="14">
    <source>
        <dbReference type="SMART" id="SM00852"/>
    </source>
</evidence>
<organism evidence="15 16">
    <name type="scientific">Amphibalanus amphitrite</name>
    <name type="common">Striped barnacle</name>
    <name type="synonym">Balanus amphitrite</name>
    <dbReference type="NCBI Taxonomy" id="1232801"/>
    <lineage>
        <taxon>Eukaryota</taxon>
        <taxon>Metazoa</taxon>
        <taxon>Ecdysozoa</taxon>
        <taxon>Arthropoda</taxon>
        <taxon>Crustacea</taxon>
        <taxon>Multicrustacea</taxon>
        <taxon>Cirripedia</taxon>
        <taxon>Thoracica</taxon>
        <taxon>Thoracicalcarea</taxon>
        <taxon>Balanomorpha</taxon>
        <taxon>Balanoidea</taxon>
        <taxon>Balanidae</taxon>
        <taxon>Amphibalaninae</taxon>
        <taxon>Amphibalanus</taxon>
    </lineage>
</organism>
<dbReference type="GO" id="GO:0006747">
    <property type="term" value="P:FAD biosynthetic process"/>
    <property type="evidence" value="ECO:0007669"/>
    <property type="project" value="TreeGrafter"/>
</dbReference>
<dbReference type="InterPro" id="IPR056596">
    <property type="entry name" value="FLAD1_M"/>
</dbReference>
<evidence type="ECO:0000256" key="4">
    <source>
        <dbReference type="ARBA" id="ARBA00022630"/>
    </source>
</evidence>
<dbReference type="EMBL" id="VIIS01001228">
    <property type="protein sequence ID" value="KAF0300823.1"/>
    <property type="molecule type" value="Genomic_DNA"/>
</dbReference>
<proteinExistence type="inferred from homology"/>